<accession>A0AA38IT32</accession>
<dbReference type="AlphaFoldDB" id="A0AA38IT32"/>
<organism evidence="1 2">
    <name type="scientific">Zophobas morio</name>
    <dbReference type="NCBI Taxonomy" id="2755281"/>
    <lineage>
        <taxon>Eukaryota</taxon>
        <taxon>Metazoa</taxon>
        <taxon>Ecdysozoa</taxon>
        <taxon>Arthropoda</taxon>
        <taxon>Hexapoda</taxon>
        <taxon>Insecta</taxon>
        <taxon>Pterygota</taxon>
        <taxon>Neoptera</taxon>
        <taxon>Endopterygota</taxon>
        <taxon>Coleoptera</taxon>
        <taxon>Polyphaga</taxon>
        <taxon>Cucujiformia</taxon>
        <taxon>Tenebrionidae</taxon>
        <taxon>Zophobas</taxon>
    </lineage>
</organism>
<protein>
    <submittedName>
        <fullName evidence="1">Uncharacterized protein</fullName>
    </submittedName>
</protein>
<gene>
    <name evidence="1" type="ORF">Zmor_006938</name>
</gene>
<evidence type="ECO:0000313" key="2">
    <source>
        <dbReference type="Proteomes" id="UP001168821"/>
    </source>
</evidence>
<sequence>MDSEPRTRIRAISAKTLSSYGYAVCLFPEQPTREVIVEQDRAVEEHVQKAAVKEVEATTKPKFEVRNIWFIFLLTELLVQILVDKTLLEE</sequence>
<reference evidence="1" key="1">
    <citation type="journal article" date="2023" name="G3 (Bethesda)">
        <title>Whole genome assemblies of Zophobas morio and Tenebrio molitor.</title>
        <authorList>
            <person name="Kaur S."/>
            <person name="Stinson S.A."/>
            <person name="diCenzo G.C."/>
        </authorList>
    </citation>
    <scope>NUCLEOTIDE SEQUENCE</scope>
    <source>
        <strain evidence="1">QUZm001</strain>
    </source>
</reference>
<proteinExistence type="predicted"/>
<keyword evidence="2" id="KW-1185">Reference proteome</keyword>
<dbReference type="Proteomes" id="UP001168821">
    <property type="component" value="Unassembled WGS sequence"/>
</dbReference>
<dbReference type="EMBL" id="JALNTZ010000002">
    <property type="protein sequence ID" value="KAJ3662597.1"/>
    <property type="molecule type" value="Genomic_DNA"/>
</dbReference>
<name>A0AA38IT32_9CUCU</name>
<evidence type="ECO:0000313" key="1">
    <source>
        <dbReference type="EMBL" id="KAJ3662597.1"/>
    </source>
</evidence>
<comment type="caution">
    <text evidence="1">The sequence shown here is derived from an EMBL/GenBank/DDBJ whole genome shotgun (WGS) entry which is preliminary data.</text>
</comment>